<accession>A0A131YCC8</accession>
<evidence type="ECO:0000313" key="2">
    <source>
        <dbReference type="EMBL" id="JAP76557.1"/>
    </source>
</evidence>
<feature type="chain" id="PRO_5007284567" evidence="1">
    <location>
        <begin position="19"/>
        <end position="89"/>
    </location>
</feature>
<sequence length="89" mass="10169">MHFFFIIHLKLHSSLTRAGDCMLSFLGESFLSHPKIPKRLLKSRMVEKSSHLSMEELFAHNLHSEGKTLKDKIKNTTETKSSVCSLLGR</sequence>
<dbReference type="AlphaFoldDB" id="A0A131YCC8"/>
<feature type="signal peptide" evidence="1">
    <location>
        <begin position="1"/>
        <end position="18"/>
    </location>
</feature>
<organism evidence="2">
    <name type="scientific">Rhipicephalus appendiculatus</name>
    <name type="common">Brown ear tick</name>
    <dbReference type="NCBI Taxonomy" id="34631"/>
    <lineage>
        <taxon>Eukaryota</taxon>
        <taxon>Metazoa</taxon>
        <taxon>Ecdysozoa</taxon>
        <taxon>Arthropoda</taxon>
        <taxon>Chelicerata</taxon>
        <taxon>Arachnida</taxon>
        <taxon>Acari</taxon>
        <taxon>Parasitiformes</taxon>
        <taxon>Ixodida</taxon>
        <taxon>Ixodoidea</taxon>
        <taxon>Ixodidae</taxon>
        <taxon>Rhipicephalinae</taxon>
        <taxon>Rhipicephalus</taxon>
        <taxon>Rhipicephalus</taxon>
    </lineage>
</organism>
<protein>
    <submittedName>
        <fullName evidence="2">Uncharacterized protein</fullName>
    </submittedName>
</protein>
<proteinExistence type="predicted"/>
<evidence type="ECO:0000256" key="1">
    <source>
        <dbReference type="SAM" id="SignalP"/>
    </source>
</evidence>
<reference evidence="2" key="1">
    <citation type="journal article" date="2016" name="Ticks Tick Borne Dis.">
        <title>De novo assembly and annotation of the salivary gland transcriptome of Rhipicephalus appendiculatus male and female ticks during blood feeding.</title>
        <authorList>
            <person name="de Castro M.H."/>
            <person name="de Klerk D."/>
            <person name="Pienaar R."/>
            <person name="Latif A.A."/>
            <person name="Rees D.J."/>
            <person name="Mans B.J."/>
        </authorList>
    </citation>
    <scope>NUCLEOTIDE SEQUENCE</scope>
    <source>
        <tissue evidence="2">Salivary glands</tissue>
    </source>
</reference>
<name>A0A131YCC8_RHIAP</name>
<dbReference type="EMBL" id="GEDV01012000">
    <property type="protein sequence ID" value="JAP76557.1"/>
    <property type="molecule type" value="Transcribed_RNA"/>
</dbReference>
<keyword evidence="1" id="KW-0732">Signal</keyword>